<dbReference type="SUPFAM" id="SSF47113">
    <property type="entry name" value="Histone-fold"/>
    <property type="match status" value="1"/>
</dbReference>
<dbReference type="InterPro" id="IPR003195">
    <property type="entry name" value="TFIID_TAF13"/>
</dbReference>
<comment type="subcellular location">
    <subcellularLocation>
        <location evidence="1">Nucleus</location>
    </subcellularLocation>
</comment>
<dbReference type="VEuPathDB" id="MicrosporidiaDB:NEDG_00463"/>
<dbReference type="InterPro" id="IPR009072">
    <property type="entry name" value="Histone-fold"/>
</dbReference>
<dbReference type="GO" id="GO:0006366">
    <property type="term" value="P:transcription by RNA polymerase II"/>
    <property type="evidence" value="ECO:0007669"/>
    <property type="project" value="InterPro"/>
</dbReference>
<dbReference type="GO" id="GO:0046982">
    <property type="term" value="F:protein heterodimerization activity"/>
    <property type="evidence" value="ECO:0007669"/>
    <property type="project" value="InterPro"/>
</dbReference>
<dbReference type="STRING" id="1805483.A0A177EJE0"/>
<dbReference type="RefSeq" id="XP_067545589.1">
    <property type="nucleotide sequence ID" value="XM_067687881.1"/>
</dbReference>
<organism evidence="6 7">
    <name type="scientific">Nematocida displodere</name>
    <dbReference type="NCBI Taxonomy" id="1805483"/>
    <lineage>
        <taxon>Eukaryota</taxon>
        <taxon>Fungi</taxon>
        <taxon>Fungi incertae sedis</taxon>
        <taxon>Microsporidia</taxon>
        <taxon>Nematocida</taxon>
    </lineage>
</organism>
<protein>
    <submittedName>
        <fullName evidence="6">Transcription initiation protein SPT3</fullName>
    </submittedName>
</protein>
<evidence type="ECO:0000256" key="2">
    <source>
        <dbReference type="ARBA" id="ARBA00023015"/>
    </source>
</evidence>
<dbReference type="GeneID" id="93646813"/>
<keyword evidence="7" id="KW-1185">Reference proteome</keyword>
<sequence>MTHSQSQVKIDFGTLAKPGEKEKETQSYQSEIKSMMYACGDVRTPEKESSLYIEQIVYAQMKRLLEKSTEVSRLRESKHTTIEDVVFVLRKHPCRVKKLSNYIIFKDVRNKVKREVVSLSTRTDNRLKYGWLLANTYENVDELKERLLTIDRMTERMTKEEYLDFTECRQASFTFRKMKKFKEFLNTDYKIKDDIVDILGFVACEIVFDIVSLAGEISSKKLKKTDEQPNVQGMFRIKPRKVPISIPDIDEACRRLKVLGILC</sequence>
<evidence type="ECO:0000256" key="1">
    <source>
        <dbReference type="ARBA" id="ARBA00004123"/>
    </source>
</evidence>
<dbReference type="Gene3D" id="1.10.20.10">
    <property type="entry name" value="Histone, subunit A"/>
    <property type="match status" value="1"/>
</dbReference>
<dbReference type="CDD" id="cd07978">
    <property type="entry name" value="HFD_TAF13"/>
    <property type="match status" value="1"/>
</dbReference>
<evidence type="ECO:0000256" key="5">
    <source>
        <dbReference type="ARBA" id="ARBA00061274"/>
    </source>
</evidence>
<evidence type="ECO:0000256" key="3">
    <source>
        <dbReference type="ARBA" id="ARBA00023163"/>
    </source>
</evidence>
<dbReference type="AlphaFoldDB" id="A0A177EJE0"/>
<dbReference type="PANTHER" id="PTHR11380:SF16">
    <property type="entry name" value="TRANSCRIPTION INITIATION PROTEIN SPT3 HOMOLOG"/>
    <property type="match status" value="1"/>
</dbReference>
<evidence type="ECO:0000256" key="4">
    <source>
        <dbReference type="ARBA" id="ARBA00023242"/>
    </source>
</evidence>
<comment type="similarity">
    <text evidence="5">Belongs to the SPT3 family.</text>
</comment>
<keyword evidence="3" id="KW-0804">Transcription</keyword>
<dbReference type="OrthoDB" id="66982at2759"/>
<dbReference type="GO" id="GO:0005634">
    <property type="term" value="C:nucleus"/>
    <property type="evidence" value="ECO:0007669"/>
    <property type="project" value="UniProtKB-SubCell"/>
</dbReference>
<reference evidence="6 7" key="1">
    <citation type="submission" date="2016-02" db="EMBL/GenBank/DDBJ databases">
        <title>Discovery of a natural microsporidian pathogen with a broad tissue tropism in Caenorhabditis elegans.</title>
        <authorList>
            <person name="Luallen R.J."/>
            <person name="Reinke A.W."/>
            <person name="Tong L."/>
            <person name="Botts M.R."/>
            <person name="Felix M.-A."/>
            <person name="Troemel E.R."/>
        </authorList>
    </citation>
    <scope>NUCLEOTIDE SEQUENCE [LARGE SCALE GENOMIC DNA]</scope>
    <source>
        <strain evidence="6 7">JUm2807</strain>
    </source>
</reference>
<keyword evidence="2" id="KW-0805">Transcription regulation</keyword>
<dbReference type="EMBL" id="LTDL01000014">
    <property type="protein sequence ID" value="OAG31988.1"/>
    <property type="molecule type" value="Genomic_DNA"/>
</dbReference>
<comment type="caution">
    <text evidence="6">The sequence shown here is derived from an EMBL/GenBank/DDBJ whole genome shotgun (WGS) entry which is preliminary data.</text>
</comment>
<gene>
    <name evidence="6" type="ORF">NEDG_00463</name>
</gene>
<evidence type="ECO:0000313" key="6">
    <source>
        <dbReference type="EMBL" id="OAG31988.1"/>
    </source>
</evidence>
<evidence type="ECO:0000313" key="7">
    <source>
        <dbReference type="Proteomes" id="UP000185944"/>
    </source>
</evidence>
<proteinExistence type="inferred from homology"/>
<dbReference type="PANTHER" id="PTHR11380">
    <property type="entry name" value="TRANSCRIPTION INITIATION FACTOR TFIID/SUPT3-RELATED"/>
    <property type="match status" value="1"/>
</dbReference>
<accession>A0A177EJE0</accession>
<dbReference type="Proteomes" id="UP000185944">
    <property type="component" value="Unassembled WGS sequence"/>
</dbReference>
<keyword evidence="4" id="KW-0539">Nucleus</keyword>
<name>A0A177EJE0_9MICR</name>
<dbReference type="Pfam" id="PF02269">
    <property type="entry name" value="TFIID-18kDa"/>
    <property type="match status" value="1"/>
</dbReference>